<dbReference type="InterPro" id="IPR010722">
    <property type="entry name" value="BATS_dom"/>
</dbReference>
<evidence type="ECO:0000256" key="10">
    <source>
        <dbReference type="ARBA" id="ARBA00022756"/>
    </source>
</evidence>
<dbReference type="PANTHER" id="PTHR22976">
    <property type="entry name" value="BIOTIN SYNTHASE"/>
    <property type="match status" value="1"/>
</dbReference>
<dbReference type="GO" id="GO:0004076">
    <property type="term" value="F:biotin synthase activity"/>
    <property type="evidence" value="ECO:0007669"/>
    <property type="project" value="UniProtKB-EC"/>
</dbReference>
<comment type="pathway">
    <text evidence="2">Cofactor biosynthesis; biotin biosynthesis; biotin from 7,8-diaminononanoate: step 2/2.</text>
</comment>
<organism evidence="15">
    <name type="scientific">marine sediment metagenome</name>
    <dbReference type="NCBI Taxonomy" id="412755"/>
    <lineage>
        <taxon>unclassified sequences</taxon>
        <taxon>metagenomes</taxon>
        <taxon>ecological metagenomes</taxon>
    </lineage>
</organism>
<dbReference type="Pfam" id="PF06968">
    <property type="entry name" value="BATS"/>
    <property type="match status" value="1"/>
</dbReference>
<accession>A0A0F8ZXB5</accession>
<dbReference type="EMBL" id="LAZR01045605">
    <property type="protein sequence ID" value="KKK98468.1"/>
    <property type="molecule type" value="Genomic_DNA"/>
</dbReference>
<keyword evidence="11" id="KW-0408">Iron</keyword>
<dbReference type="GO" id="GO:0051537">
    <property type="term" value="F:2 iron, 2 sulfur cluster binding"/>
    <property type="evidence" value="ECO:0007669"/>
    <property type="project" value="UniProtKB-KW"/>
</dbReference>
<evidence type="ECO:0000313" key="15">
    <source>
        <dbReference type="EMBL" id="KKK98468.1"/>
    </source>
</evidence>
<name>A0A0F8ZXB5_9ZZZZ</name>
<comment type="cofactor">
    <cofactor evidence="1">
        <name>[4Fe-4S] cluster</name>
        <dbReference type="ChEBI" id="CHEBI:49883"/>
    </cofactor>
</comment>
<dbReference type="Pfam" id="PF04055">
    <property type="entry name" value="Radical_SAM"/>
    <property type="match status" value="1"/>
</dbReference>
<feature type="domain" description="Radical SAM core" evidence="14">
    <location>
        <begin position="32"/>
        <end position="260"/>
    </location>
</feature>
<keyword evidence="10" id="KW-0093">Biotin biosynthesis</keyword>
<keyword evidence="12" id="KW-0411">Iron-sulfur</keyword>
<keyword evidence="9" id="KW-0479">Metal-binding</keyword>
<comment type="cofactor">
    <cofactor evidence="13">
        <name>[2Fe-2S] cluster</name>
        <dbReference type="ChEBI" id="CHEBI:190135"/>
    </cofactor>
</comment>
<dbReference type="GO" id="GO:0051539">
    <property type="term" value="F:4 iron, 4 sulfur cluster binding"/>
    <property type="evidence" value="ECO:0007669"/>
    <property type="project" value="UniProtKB-KW"/>
</dbReference>
<dbReference type="GO" id="GO:0046872">
    <property type="term" value="F:metal ion binding"/>
    <property type="evidence" value="ECO:0007669"/>
    <property type="project" value="UniProtKB-KW"/>
</dbReference>
<reference evidence="15" key="1">
    <citation type="journal article" date="2015" name="Nature">
        <title>Complex archaea that bridge the gap between prokaryotes and eukaryotes.</title>
        <authorList>
            <person name="Spang A."/>
            <person name="Saw J.H."/>
            <person name="Jorgensen S.L."/>
            <person name="Zaremba-Niedzwiedzka K."/>
            <person name="Martijn J."/>
            <person name="Lind A.E."/>
            <person name="van Eijk R."/>
            <person name="Schleper C."/>
            <person name="Guy L."/>
            <person name="Ettema T.J."/>
        </authorList>
    </citation>
    <scope>NUCLEOTIDE SEQUENCE</scope>
</reference>
<evidence type="ECO:0000256" key="5">
    <source>
        <dbReference type="ARBA" id="ARBA00022485"/>
    </source>
</evidence>
<dbReference type="SFLD" id="SFLDG01278">
    <property type="entry name" value="biotin_synthase_like"/>
    <property type="match status" value="1"/>
</dbReference>
<dbReference type="InterPro" id="IPR002684">
    <property type="entry name" value="Biotin_synth/BioAB"/>
</dbReference>
<proteinExistence type="inferred from homology"/>
<evidence type="ECO:0000259" key="14">
    <source>
        <dbReference type="PROSITE" id="PS51918"/>
    </source>
</evidence>
<dbReference type="UniPathway" id="UPA00078">
    <property type="reaction ID" value="UER00162"/>
</dbReference>
<dbReference type="AlphaFoldDB" id="A0A0F8ZXB5"/>
<keyword evidence="8" id="KW-0001">2Fe-2S</keyword>
<comment type="similarity">
    <text evidence="3">Belongs to the radical SAM superfamily. Biotin synthase family.</text>
</comment>
<dbReference type="SUPFAM" id="SSF102114">
    <property type="entry name" value="Radical SAM enzymes"/>
    <property type="match status" value="1"/>
</dbReference>
<keyword evidence="6" id="KW-0808">Transferase</keyword>
<evidence type="ECO:0000256" key="12">
    <source>
        <dbReference type="ARBA" id="ARBA00023014"/>
    </source>
</evidence>
<dbReference type="InterPro" id="IPR007197">
    <property type="entry name" value="rSAM"/>
</dbReference>
<dbReference type="NCBIfam" id="TIGR00433">
    <property type="entry name" value="bioB"/>
    <property type="match status" value="1"/>
</dbReference>
<dbReference type="PIRSF" id="PIRSF001619">
    <property type="entry name" value="Biotin_synth"/>
    <property type="match status" value="1"/>
</dbReference>
<keyword evidence="5" id="KW-0004">4Fe-4S</keyword>
<dbReference type="SMART" id="SM00729">
    <property type="entry name" value="Elp3"/>
    <property type="match status" value="1"/>
</dbReference>
<dbReference type="PROSITE" id="PS51918">
    <property type="entry name" value="RADICAL_SAM"/>
    <property type="match status" value="1"/>
</dbReference>
<dbReference type="InterPro" id="IPR058240">
    <property type="entry name" value="rSAM_sf"/>
</dbReference>
<evidence type="ECO:0000256" key="13">
    <source>
        <dbReference type="ARBA" id="ARBA00034078"/>
    </source>
</evidence>
<dbReference type="HAMAP" id="MF_01694">
    <property type="entry name" value="BioB"/>
    <property type="match status" value="1"/>
</dbReference>
<evidence type="ECO:0000256" key="6">
    <source>
        <dbReference type="ARBA" id="ARBA00022679"/>
    </source>
</evidence>
<evidence type="ECO:0000256" key="7">
    <source>
        <dbReference type="ARBA" id="ARBA00022691"/>
    </source>
</evidence>
<dbReference type="CDD" id="cd01335">
    <property type="entry name" value="Radical_SAM"/>
    <property type="match status" value="1"/>
</dbReference>
<dbReference type="SFLD" id="SFLDS00029">
    <property type="entry name" value="Radical_SAM"/>
    <property type="match status" value="1"/>
</dbReference>
<dbReference type="PANTHER" id="PTHR22976:SF2">
    <property type="entry name" value="BIOTIN SYNTHASE, MITOCHONDRIAL"/>
    <property type="match status" value="1"/>
</dbReference>
<dbReference type="EC" id="2.8.1.6" evidence="4"/>
<evidence type="ECO:0000256" key="11">
    <source>
        <dbReference type="ARBA" id="ARBA00023004"/>
    </source>
</evidence>
<comment type="caution">
    <text evidence="15">The sequence shown here is derived from an EMBL/GenBank/DDBJ whole genome shotgun (WGS) entry which is preliminary data.</text>
</comment>
<dbReference type="Gene3D" id="3.20.20.70">
    <property type="entry name" value="Aldolase class I"/>
    <property type="match status" value="1"/>
</dbReference>
<keyword evidence="7" id="KW-0949">S-adenosyl-L-methionine</keyword>
<gene>
    <name evidence="15" type="ORF">LCGC14_2642440</name>
</gene>
<protein>
    <recommendedName>
        <fullName evidence="4">biotin synthase</fullName>
        <ecNumber evidence="4">2.8.1.6</ecNumber>
    </recommendedName>
</protein>
<evidence type="ECO:0000256" key="9">
    <source>
        <dbReference type="ARBA" id="ARBA00022723"/>
    </source>
</evidence>
<sequence length="306" mass="33148">SQVLSQKEAMYVAKEAELPDLLAVAAKVRELHMGKMADFCAIVSAKTGACQEDCSYCAQTARSKARLTATPLISKAEVIEKARSSKEAGAKRFCIVTSGRAASDGELESIAGYVSAVREEALAPCATLGLLGTEELKKLKKAGLNRYHHNLETSRRYFPEVCSTHTYDQKLETIRAAKDAGLSVCSGGIFGLGESWEDRIEMARELHKLDVDSIPINFLVPIPGTPLGKCEPLPPFEALRIISLYRLLLPDRQIRVCGGRLQTLGAMNSMVFMAGADGLLTGDCLTVAGCKPDEDMELARAYGLEF</sequence>
<feature type="non-terminal residue" evidence="15">
    <location>
        <position position="1"/>
    </location>
</feature>
<dbReference type="SFLD" id="SFLDG01060">
    <property type="entry name" value="BATS_domain_containing"/>
    <property type="match status" value="1"/>
</dbReference>
<evidence type="ECO:0000256" key="3">
    <source>
        <dbReference type="ARBA" id="ARBA00010765"/>
    </source>
</evidence>
<dbReference type="GO" id="GO:0009102">
    <property type="term" value="P:biotin biosynthetic process"/>
    <property type="evidence" value="ECO:0007669"/>
    <property type="project" value="UniProtKB-UniPathway"/>
</dbReference>
<evidence type="ECO:0000256" key="8">
    <source>
        <dbReference type="ARBA" id="ARBA00022714"/>
    </source>
</evidence>
<dbReference type="InterPro" id="IPR006638">
    <property type="entry name" value="Elp3/MiaA/NifB-like_rSAM"/>
</dbReference>
<evidence type="ECO:0000256" key="2">
    <source>
        <dbReference type="ARBA" id="ARBA00004942"/>
    </source>
</evidence>
<dbReference type="InterPro" id="IPR024177">
    <property type="entry name" value="Biotin_synthase"/>
</dbReference>
<evidence type="ECO:0000256" key="1">
    <source>
        <dbReference type="ARBA" id="ARBA00001966"/>
    </source>
</evidence>
<dbReference type="SMART" id="SM00876">
    <property type="entry name" value="BATS"/>
    <property type="match status" value="1"/>
</dbReference>
<evidence type="ECO:0000256" key="4">
    <source>
        <dbReference type="ARBA" id="ARBA00012236"/>
    </source>
</evidence>
<dbReference type="InterPro" id="IPR013785">
    <property type="entry name" value="Aldolase_TIM"/>
</dbReference>